<dbReference type="Pfam" id="PF03928">
    <property type="entry name" value="HbpS-like"/>
    <property type="match status" value="1"/>
</dbReference>
<protein>
    <recommendedName>
        <fullName evidence="1">UPF0303 protein CFR77_13080</fullName>
    </recommendedName>
</protein>
<dbReference type="Proteomes" id="UP000247814">
    <property type="component" value="Unassembled WGS sequence"/>
</dbReference>
<dbReference type="InterPro" id="IPR005624">
    <property type="entry name" value="PduO/GlcC-like"/>
</dbReference>
<dbReference type="NCBIfam" id="NF002696">
    <property type="entry name" value="PRK02487.1-5"/>
    <property type="match status" value="1"/>
</dbReference>
<name>A0A318QFV6_9PROT</name>
<dbReference type="SUPFAM" id="SSF143744">
    <property type="entry name" value="GlcG-like"/>
    <property type="match status" value="1"/>
</dbReference>
<evidence type="ECO:0000256" key="1">
    <source>
        <dbReference type="HAMAP-Rule" id="MF_00761"/>
    </source>
</evidence>
<dbReference type="Gene3D" id="3.30.450.150">
    <property type="entry name" value="Haem-degrading domain"/>
    <property type="match status" value="1"/>
</dbReference>
<organism evidence="2 3">
    <name type="scientific">Komagataeibacter sucrofermentans</name>
    <dbReference type="NCBI Taxonomy" id="1053551"/>
    <lineage>
        <taxon>Bacteria</taxon>
        <taxon>Pseudomonadati</taxon>
        <taxon>Pseudomonadota</taxon>
        <taxon>Alphaproteobacteria</taxon>
        <taxon>Acetobacterales</taxon>
        <taxon>Acetobacteraceae</taxon>
        <taxon>Komagataeibacter</taxon>
    </lineage>
</organism>
<dbReference type="PIRSF" id="PIRSF008757">
    <property type="entry name" value="UCP008757"/>
    <property type="match status" value="1"/>
</dbReference>
<sequence>MAIADDLRMIAQQERELAFANFDEADAWQLGQFLREWGQTNRAPIAIDVRTFNRPLFFAALPGSTPDNTDWIRRKCNVVDRYRRSSYAIGLEMKAKGATLEERYGLPLRDYAPYGGAFPIVLDKTGVIGSVTVSGLDQREDHMLVVTALCTVLGLDAKEYRQDIILPMPPLTD</sequence>
<dbReference type="OrthoDB" id="9815315at2"/>
<accession>A0A318QFV6</accession>
<dbReference type="InterPro" id="IPR038084">
    <property type="entry name" value="PduO/GlcC-like_sf"/>
</dbReference>
<dbReference type="InterPro" id="IPR010371">
    <property type="entry name" value="YBR137W-like"/>
</dbReference>
<comment type="similarity">
    <text evidence="1">Belongs to the UPF0303 family.</text>
</comment>
<gene>
    <name evidence="2" type="ORF">CFR77_13080</name>
</gene>
<dbReference type="PANTHER" id="PTHR28255">
    <property type="match status" value="1"/>
</dbReference>
<proteinExistence type="inferred from homology"/>
<evidence type="ECO:0000313" key="3">
    <source>
        <dbReference type="Proteomes" id="UP000247814"/>
    </source>
</evidence>
<keyword evidence="3" id="KW-1185">Reference proteome</keyword>
<dbReference type="EMBL" id="NKUA01000021">
    <property type="protein sequence ID" value="PYD77935.1"/>
    <property type="molecule type" value="Genomic_DNA"/>
</dbReference>
<evidence type="ECO:0000313" key="2">
    <source>
        <dbReference type="EMBL" id="PYD77935.1"/>
    </source>
</evidence>
<dbReference type="AlphaFoldDB" id="A0A318QFV6"/>
<reference evidence="2 3" key="1">
    <citation type="submission" date="2017-07" db="EMBL/GenBank/DDBJ databases">
        <title>A draft genome sequence of Komagataeibacter sucrofermentans LMG 18788.</title>
        <authorList>
            <person name="Skraban J."/>
            <person name="Cleenwerck I."/>
            <person name="Vandamme P."/>
            <person name="Trcek J."/>
        </authorList>
    </citation>
    <scope>NUCLEOTIDE SEQUENCE [LARGE SCALE GENOMIC DNA]</scope>
    <source>
        <strain evidence="2 3">LMG 18788</strain>
    </source>
</reference>
<dbReference type="RefSeq" id="WP_110569938.1">
    <property type="nucleotide sequence ID" value="NZ_CP137149.1"/>
</dbReference>
<comment type="caution">
    <text evidence="2">The sequence shown here is derived from an EMBL/GenBank/DDBJ whole genome shotgun (WGS) entry which is preliminary data.</text>
</comment>
<dbReference type="HAMAP" id="MF_00761">
    <property type="entry name" value="UPF0303"/>
    <property type="match status" value="1"/>
</dbReference>
<dbReference type="PANTHER" id="PTHR28255:SF1">
    <property type="entry name" value="UPF0303 PROTEIN YBR137W"/>
    <property type="match status" value="1"/>
</dbReference>